<comment type="catalytic activity">
    <reaction evidence="1">
        <text>ATP + protein L-histidine = ADP + protein N-phospho-L-histidine.</text>
        <dbReference type="EC" id="2.7.13.3"/>
    </reaction>
</comment>
<keyword evidence="4" id="KW-0808">Transferase</keyword>
<dbReference type="InterPro" id="IPR003594">
    <property type="entry name" value="HATPase_dom"/>
</dbReference>
<dbReference type="SMART" id="SM00388">
    <property type="entry name" value="HisKA"/>
    <property type="match status" value="1"/>
</dbReference>
<dbReference type="SUPFAM" id="SSF52172">
    <property type="entry name" value="CheY-like"/>
    <property type="match status" value="1"/>
</dbReference>
<dbReference type="Gene3D" id="3.30.565.10">
    <property type="entry name" value="Histidine kinase-like ATPase, C-terminal domain"/>
    <property type="match status" value="1"/>
</dbReference>
<dbReference type="Pfam" id="PF00512">
    <property type="entry name" value="HisKA"/>
    <property type="match status" value="1"/>
</dbReference>
<dbReference type="PROSITE" id="PS50110">
    <property type="entry name" value="RESPONSE_REGULATORY"/>
    <property type="match status" value="1"/>
</dbReference>
<evidence type="ECO:0000313" key="11">
    <source>
        <dbReference type="Proteomes" id="UP000562682"/>
    </source>
</evidence>
<dbReference type="PRINTS" id="PR00344">
    <property type="entry name" value="BCTRLSENSOR"/>
</dbReference>
<gene>
    <name evidence="10" type="ORF">FDENT_8051</name>
</gene>
<evidence type="ECO:0000259" key="9">
    <source>
        <dbReference type="PROSITE" id="PS50110"/>
    </source>
</evidence>
<keyword evidence="5" id="KW-0418">Kinase</keyword>
<feature type="region of interest" description="Disordered" evidence="7">
    <location>
        <begin position="500"/>
        <end position="544"/>
    </location>
</feature>
<keyword evidence="11" id="KW-1185">Reference proteome</keyword>
<evidence type="ECO:0000256" key="6">
    <source>
        <dbReference type="PROSITE-ProRule" id="PRU00169"/>
    </source>
</evidence>
<dbReference type="CDD" id="cd00082">
    <property type="entry name" value="HisKA"/>
    <property type="match status" value="1"/>
</dbReference>
<dbReference type="InterPro" id="IPR036097">
    <property type="entry name" value="HisK_dim/P_sf"/>
</dbReference>
<feature type="domain" description="Histidine kinase" evidence="8">
    <location>
        <begin position="25"/>
        <end position="327"/>
    </location>
</feature>
<dbReference type="SMART" id="SM00387">
    <property type="entry name" value="HATPase_c"/>
    <property type="match status" value="1"/>
</dbReference>
<dbReference type="Proteomes" id="UP000562682">
    <property type="component" value="Unassembled WGS sequence"/>
</dbReference>
<dbReference type="InterPro" id="IPR011006">
    <property type="entry name" value="CheY-like_superfamily"/>
</dbReference>
<comment type="caution">
    <text evidence="10">The sequence shown here is derived from an EMBL/GenBank/DDBJ whole genome shotgun (WGS) entry which is preliminary data.</text>
</comment>
<evidence type="ECO:0000256" key="4">
    <source>
        <dbReference type="ARBA" id="ARBA00022679"/>
    </source>
</evidence>
<dbReference type="Gene3D" id="3.40.50.2300">
    <property type="match status" value="1"/>
</dbReference>
<dbReference type="CDD" id="cd17546">
    <property type="entry name" value="REC_hyHK_CKI1_RcsC-like"/>
    <property type="match status" value="1"/>
</dbReference>
<dbReference type="InterPro" id="IPR001789">
    <property type="entry name" value="Sig_transdc_resp-reg_receiver"/>
</dbReference>
<dbReference type="Pfam" id="PF00072">
    <property type="entry name" value="Response_reg"/>
    <property type="match status" value="1"/>
</dbReference>
<dbReference type="EC" id="2.7.13.3" evidence="2"/>
<reference evidence="10 11" key="1">
    <citation type="submission" date="2020-05" db="EMBL/GenBank/DDBJ databases">
        <title>Identification and distribution of gene clusters putatively required for synthesis of sphingolipid metabolism inhibitors in phylogenetically diverse species of the filamentous fungus Fusarium.</title>
        <authorList>
            <person name="Kim H.-S."/>
            <person name="Busman M."/>
            <person name="Brown D.W."/>
            <person name="Divon H."/>
            <person name="Uhlig S."/>
            <person name="Proctor R.H."/>
        </authorList>
    </citation>
    <scope>NUCLEOTIDE SEQUENCE [LARGE SCALE GENOMIC DNA]</scope>
    <source>
        <strain evidence="10 11">NRRL 25311</strain>
    </source>
</reference>
<organism evidence="10 11">
    <name type="scientific">Fusarium denticulatum</name>
    <dbReference type="NCBI Taxonomy" id="48507"/>
    <lineage>
        <taxon>Eukaryota</taxon>
        <taxon>Fungi</taxon>
        <taxon>Dikarya</taxon>
        <taxon>Ascomycota</taxon>
        <taxon>Pezizomycotina</taxon>
        <taxon>Sordariomycetes</taxon>
        <taxon>Hypocreomycetidae</taxon>
        <taxon>Hypocreales</taxon>
        <taxon>Nectriaceae</taxon>
        <taxon>Fusarium</taxon>
        <taxon>Fusarium fujikuroi species complex</taxon>
    </lineage>
</organism>
<evidence type="ECO:0000256" key="7">
    <source>
        <dbReference type="SAM" id="MobiDB-lite"/>
    </source>
</evidence>
<keyword evidence="3 6" id="KW-0597">Phosphoprotein</keyword>
<evidence type="ECO:0000259" key="8">
    <source>
        <dbReference type="PROSITE" id="PS50109"/>
    </source>
</evidence>
<evidence type="ECO:0000313" key="10">
    <source>
        <dbReference type="EMBL" id="KAF5681574.1"/>
    </source>
</evidence>
<dbReference type="GO" id="GO:0005886">
    <property type="term" value="C:plasma membrane"/>
    <property type="evidence" value="ECO:0007669"/>
    <property type="project" value="TreeGrafter"/>
</dbReference>
<evidence type="ECO:0000256" key="5">
    <source>
        <dbReference type="ARBA" id="ARBA00022777"/>
    </source>
</evidence>
<proteinExistence type="predicted"/>
<dbReference type="GO" id="GO:0000155">
    <property type="term" value="F:phosphorelay sensor kinase activity"/>
    <property type="evidence" value="ECO:0007669"/>
    <property type="project" value="InterPro"/>
</dbReference>
<evidence type="ECO:0000256" key="2">
    <source>
        <dbReference type="ARBA" id="ARBA00012438"/>
    </source>
</evidence>
<evidence type="ECO:0000256" key="3">
    <source>
        <dbReference type="ARBA" id="ARBA00022553"/>
    </source>
</evidence>
<protein>
    <recommendedName>
        <fullName evidence="2">histidine kinase</fullName>
        <ecNumber evidence="2">2.7.13.3</ecNumber>
    </recommendedName>
</protein>
<dbReference type="InterPro" id="IPR036890">
    <property type="entry name" value="HATPase_C_sf"/>
</dbReference>
<dbReference type="PANTHER" id="PTHR43047">
    <property type="entry name" value="TWO-COMPONENT HISTIDINE PROTEIN KINASE"/>
    <property type="match status" value="1"/>
</dbReference>
<accession>A0A8H5X5D0</accession>
<dbReference type="SUPFAM" id="SSF55874">
    <property type="entry name" value="ATPase domain of HSP90 chaperone/DNA topoisomerase II/histidine kinase"/>
    <property type="match status" value="1"/>
</dbReference>
<dbReference type="AlphaFoldDB" id="A0A8H5X5D0"/>
<sequence>MLAAAEIVRLEALQDAKVKSDALGSLSHELRSPLHGVLLSTELMADTKLDVFQTNIAHTIETCSRTLLDTIDHLLDYSRVNSFAKQGRKLIGSFPPHQDAPAPQSFGKKSLVTDYLVDHLVEDVVESVFAGFNFQHKSINQYVSRQKQQKARAGSTSQYADDAANSLADYHEAIDQLTPGVSENTGSTSTFGNVTVILSLDAQFNWLFRVHVGAVRRIVMNIVGNALKYTPDGAINITLTQQVASVRQRRPEKVVCFTVRDTGKGIGEDFLQRAIFKPFSQEDDLSPGTGIGLSLVKKIVSQFGGQISIESQVGVGTTVTVLLPLARPKLPQDGILSDAQAHFSDQVRDLAGLRVRLMFGSTTSAGLRRNLEHICKEWLKQEVLAQDDESKKPDIMLWTQDALPPTSEFTESLVLIPNVVICLNALAAYDRARECYEVGWRGVFEFVSQPIGPRKLAKTLSLAYSRWVDDYDPLSPSSCPSPPPSVPTMIRRPPIFGRSSSCSIPPHTGRATTQPAPASPSVEGDGAGESTGPPIVAQNPSDTGSRGHKILLVEDNKINLKILAAYMKKLKLKYDTAVNGKEAVEKYTQSPRDFICILLDISMPVMNGFEAARQIRAFESQEKIKNRVPVFAISGLATEQAQREAYGSGFNLFLLKPVKLQVLGEVLREKGILSSANS</sequence>
<dbReference type="InterPro" id="IPR005467">
    <property type="entry name" value="His_kinase_dom"/>
</dbReference>
<dbReference type="PANTHER" id="PTHR43047:SF72">
    <property type="entry name" value="OSMOSENSING HISTIDINE PROTEIN KINASE SLN1"/>
    <property type="match status" value="1"/>
</dbReference>
<dbReference type="InterPro" id="IPR003661">
    <property type="entry name" value="HisK_dim/P_dom"/>
</dbReference>
<dbReference type="GO" id="GO:0009927">
    <property type="term" value="F:histidine phosphotransfer kinase activity"/>
    <property type="evidence" value="ECO:0007669"/>
    <property type="project" value="TreeGrafter"/>
</dbReference>
<dbReference type="SMART" id="SM00448">
    <property type="entry name" value="REC"/>
    <property type="match status" value="1"/>
</dbReference>
<dbReference type="InterPro" id="IPR004358">
    <property type="entry name" value="Sig_transdc_His_kin-like_C"/>
</dbReference>
<feature type="modified residue" description="4-aspartylphosphate" evidence="6">
    <location>
        <position position="600"/>
    </location>
</feature>
<feature type="domain" description="Response regulatory" evidence="9">
    <location>
        <begin position="549"/>
        <end position="671"/>
    </location>
</feature>
<evidence type="ECO:0000256" key="1">
    <source>
        <dbReference type="ARBA" id="ARBA00000085"/>
    </source>
</evidence>
<dbReference type="Pfam" id="PF02518">
    <property type="entry name" value="HATPase_c"/>
    <property type="match status" value="1"/>
</dbReference>
<dbReference type="Gene3D" id="1.10.287.130">
    <property type="match status" value="1"/>
</dbReference>
<name>A0A8H5X5D0_9HYPO</name>
<dbReference type="PROSITE" id="PS50109">
    <property type="entry name" value="HIS_KIN"/>
    <property type="match status" value="1"/>
</dbReference>
<dbReference type="SUPFAM" id="SSF47384">
    <property type="entry name" value="Homodimeric domain of signal transducing histidine kinase"/>
    <property type="match status" value="1"/>
</dbReference>
<dbReference type="EMBL" id="JAAOAK010000235">
    <property type="protein sequence ID" value="KAF5681574.1"/>
    <property type="molecule type" value="Genomic_DNA"/>
</dbReference>